<dbReference type="GO" id="GO:0003688">
    <property type="term" value="F:DNA replication origin binding"/>
    <property type="evidence" value="ECO:0007669"/>
    <property type="project" value="TreeGrafter"/>
</dbReference>
<dbReference type="InterPro" id="IPR027417">
    <property type="entry name" value="P-loop_NTPase"/>
</dbReference>
<keyword evidence="2" id="KW-0235">DNA replication</keyword>
<name>A0A9P8PV47_WICPI</name>
<evidence type="ECO:0000256" key="2">
    <source>
        <dbReference type="ARBA" id="ARBA00022705"/>
    </source>
</evidence>
<keyword evidence="3" id="KW-0539">Nucleus</keyword>
<proteinExistence type="predicted"/>
<accession>A0A9P8PV47</accession>
<evidence type="ECO:0000256" key="3">
    <source>
        <dbReference type="ARBA" id="ARBA00023242"/>
    </source>
</evidence>
<dbReference type="Pfam" id="PF21639">
    <property type="entry name" value="ORC5_lid"/>
    <property type="match status" value="1"/>
</dbReference>
<dbReference type="Pfam" id="PF14630">
    <property type="entry name" value="ORC5_C"/>
    <property type="match status" value="1"/>
</dbReference>
<dbReference type="Gene3D" id="3.40.50.300">
    <property type="entry name" value="P-loop containing nucleotide triphosphate hydrolases"/>
    <property type="match status" value="1"/>
</dbReference>
<evidence type="ECO:0000256" key="1">
    <source>
        <dbReference type="ARBA" id="ARBA00004123"/>
    </source>
</evidence>
<dbReference type="SUPFAM" id="SSF52540">
    <property type="entry name" value="P-loop containing nucleoside triphosphate hydrolases"/>
    <property type="match status" value="1"/>
</dbReference>
<dbReference type="PANTHER" id="PTHR12705:SF0">
    <property type="entry name" value="ORIGIN RECOGNITION COMPLEX SUBUNIT 5"/>
    <property type="match status" value="1"/>
</dbReference>
<organism evidence="6 7">
    <name type="scientific">Wickerhamomyces pijperi</name>
    <name type="common">Yeast</name>
    <name type="synonym">Pichia pijperi</name>
    <dbReference type="NCBI Taxonomy" id="599730"/>
    <lineage>
        <taxon>Eukaryota</taxon>
        <taxon>Fungi</taxon>
        <taxon>Dikarya</taxon>
        <taxon>Ascomycota</taxon>
        <taxon>Saccharomycotina</taxon>
        <taxon>Saccharomycetes</taxon>
        <taxon>Phaffomycetales</taxon>
        <taxon>Wickerhamomycetaceae</taxon>
        <taxon>Wickerhamomyces</taxon>
    </lineage>
</organism>
<reference evidence="6" key="1">
    <citation type="journal article" date="2021" name="Open Biol.">
        <title>Shared evolutionary footprints suggest mitochondrial oxidative damage underlies multiple complex I losses in fungi.</title>
        <authorList>
            <person name="Schikora-Tamarit M.A."/>
            <person name="Marcet-Houben M."/>
            <person name="Nosek J."/>
            <person name="Gabaldon T."/>
        </authorList>
    </citation>
    <scope>NUCLEOTIDE SEQUENCE</scope>
    <source>
        <strain evidence="6">CBS2887</strain>
    </source>
</reference>
<feature type="domain" description="Origin recognition complex subunit 5 C-terminal" evidence="4">
    <location>
        <begin position="318"/>
        <end position="455"/>
    </location>
</feature>
<evidence type="ECO:0000259" key="4">
    <source>
        <dbReference type="Pfam" id="PF14630"/>
    </source>
</evidence>
<comment type="subcellular location">
    <subcellularLocation>
        <location evidence="1">Nucleus</location>
    </subcellularLocation>
</comment>
<evidence type="ECO:0000313" key="6">
    <source>
        <dbReference type="EMBL" id="KAH3678162.1"/>
    </source>
</evidence>
<dbReference type="EMBL" id="JAEUBG010005137">
    <property type="protein sequence ID" value="KAH3678162.1"/>
    <property type="molecule type" value="Genomic_DNA"/>
</dbReference>
<sequence>MLTTKPHKLRRPIAREDQLDLLQTYITSNPTTTLDHIILRGASSTGKTTTLQYHLSKLDVISTFVSCDQCLSVKVLFNRLFDGIKLDSGLELDSSYDVYASSSFQGFVKSLRDFVTEWEYEDLHYLVLDRVDQIIEDHEAVYEMFAKFQEVLNCGNFKIIWVMNEEALSLTGIKKAEVFFEKYNRDDMVSVIKGMYGKVCNFPKNFTVVTQKQKIAFWHNYTELITDLYFPYSTNIETIIRLLIRLWPKFIEPVITGGLAINEFLQIYRHNMALLSSDYALQPEHQIYNPLSKQMELRINNDIIKEVSDEQDIPLSKLSKYSRYLVISSYICSHTPAKADYLLFSKLQTYNRRNPSKMKASYDTHDHSLHEPSAYTLERWLAVTQVLYSLHYQDKFVSDIDVYRQIEDLETLKFVIKSDKGSQALSGFAKWRVNLSMNVVQAVSESLGVKLEDYLV</sequence>
<dbReference type="Proteomes" id="UP000774326">
    <property type="component" value="Unassembled WGS sequence"/>
</dbReference>
<dbReference type="PANTHER" id="PTHR12705">
    <property type="entry name" value="ORIGIN RECOGNITION COMPLEX SUBUNIT 5"/>
    <property type="match status" value="1"/>
</dbReference>
<comment type="caution">
    <text evidence="6">The sequence shown here is derived from an EMBL/GenBank/DDBJ whole genome shotgun (WGS) entry which is preliminary data.</text>
</comment>
<protein>
    <recommendedName>
        <fullName evidence="8">Orc1-like AAA ATPase domain-containing protein</fullName>
    </recommendedName>
</protein>
<evidence type="ECO:0008006" key="8">
    <source>
        <dbReference type="Google" id="ProtNLM"/>
    </source>
</evidence>
<dbReference type="OrthoDB" id="365981at2759"/>
<dbReference type="GO" id="GO:0006270">
    <property type="term" value="P:DNA replication initiation"/>
    <property type="evidence" value="ECO:0007669"/>
    <property type="project" value="TreeGrafter"/>
</dbReference>
<reference evidence="6" key="2">
    <citation type="submission" date="2021-01" db="EMBL/GenBank/DDBJ databases">
        <authorList>
            <person name="Schikora-Tamarit M.A."/>
        </authorList>
    </citation>
    <scope>NUCLEOTIDE SEQUENCE</scope>
    <source>
        <strain evidence="6">CBS2887</strain>
    </source>
</reference>
<dbReference type="InterPro" id="IPR047088">
    <property type="entry name" value="ORC5_C"/>
</dbReference>
<evidence type="ECO:0000313" key="7">
    <source>
        <dbReference type="Proteomes" id="UP000774326"/>
    </source>
</evidence>
<gene>
    <name evidence="6" type="ORF">WICPIJ_008920</name>
</gene>
<dbReference type="GO" id="GO:0005664">
    <property type="term" value="C:nuclear origin of replication recognition complex"/>
    <property type="evidence" value="ECO:0007669"/>
    <property type="project" value="TreeGrafter"/>
</dbReference>
<dbReference type="AlphaFoldDB" id="A0A9P8PV47"/>
<dbReference type="InterPro" id="IPR020796">
    <property type="entry name" value="ORC5"/>
</dbReference>
<keyword evidence="7" id="KW-1185">Reference proteome</keyword>
<evidence type="ECO:0000259" key="5">
    <source>
        <dbReference type="Pfam" id="PF21639"/>
    </source>
</evidence>
<dbReference type="InterPro" id="IPR048866">
    <property type="entry name" value="ORC5_lid"/>
</dbReference>
<feature type="domain" description="ORC5 lid" evidence="5">
    <location>
        <begin position="218"/>
        <end position="275"/>
    </location>
</feature>